<dbReference type="GeneID" id="30029815"/>
<comment type="caution">
    <text evidence="2">The sequence shown here is derived from an EMBL/GenBank/DDBJ whole genome shotgun (WGS) entry which is preliminary data.</text>
</comment>
<gene>
    <name evidence="2" type="ORF">METBIDRAFT_37203</name>
</gene>
<keyword evidence="3" id="KW-1185">Reference proteome</keyword>
<dbReference type="RefSeq" id="XP_018714200.1">
    <property type="nucleotide sequence ID" value="XM_018856839.1"/>
</dbReference>
<accession>A0A1A0HHT3</accession>
<dbReference type="AlphaFoldDB" id="A0A1A0HHT3"/>
<reference evidence="2 3" key="1">
    <citation type="submission" date="2016-05" db="EMBL/GenBank/DDBJ databases">
        <title>Comparative genomics of biotechnologically important yeasts.</title>
        <authorList>
            <consortium name="DOE Joint Genome Institute"/>
            <person name="Riley R."/>
            <person name="Haridas S."/>
            <person name="Wolfe K.H."/>
            <person name="Lopes M.R."/>
            <person name="Hittinger C.T."/>
            <person name="Goker M."/>
            <person name="Salamov A."/>
            <person name="Wisecaver J."/>
            <person name="Long T.M."/>
            <person name="Aerts A.L."/>
            <person name="Barry K."/>
            <person name="Choi C."/>
            <person name="Clum A."/>
            <person name="Coughlan A.Y."/>
            <person name="Deshpande S."/>
            <person name="Douglass A.P."/>
            <person name="Hanson S.J."/>
            <person name="Klenk H.-P."/>
            <person name="LaButti K."/>
            <person name="Lapidus A."/>
            <person name="Lindquist E."/>
            <person name="Lipzen A."/>
            <person name="Meier-kolthoff J.P."/>
            <person name="Ohm R.A."/>
            <person name="Otillar R.P."/>
            <person name="Pangilinan J."/>
            <person name="Peng Y."/>
            <person name="Rokas A."/>
            <person name="Rosa C.A."/>
            <person name="Scheuner C."/>
            <person name="Sibirny A.A."/>
            <person name="Slot J.C."/>
            <person name="Stielow J.B."/>
            <person name="Sun H."/>
            <person name="Kurtzman C.P."/>
            <person name="Blackwell M."/>
            <person name="Grigoriev I.V."/>
            <person name="Jeffries T.W."/>
        </authorList>
    </citation>
    <scope>NUCLEOTIDE SEQUENCE [LARGE SCALE GENOMIC DNA]</scope>
    <source>
        <strain evidence="2 3">NRRL YB-4993</strain>
    </source>
</reference>
<protein>
    <submittedName>
        <fullName evidence="2">Uncharacterized protein</fullName>
    </submittedName>
</protein>
<dbReference type="PANTHER" id="PTHR12069">
    <property type="entry name" value="DNA-DIRECTED RNA POLYMERASES III 80 KDA POLYPEPTIDE RNA POLYMERASE III SUBUNIT 5"/>
    <property type="match status" value="1"/>
</dbReference>
<evidence type="ECO:0000313" key="2">
    <source>
        <dbReference type="EMBL" id="OBA23719.1"/>
    </source>
</evidence>
<dbReference type="EMBL" id="LXTC01000001">
    <property type="protein sequence ID" value="OBA23719.1"/>
    <property type="molecule type" value="Genomic_DNA"/>
</dbReference>
<dbReference type="STRING" id="869754.A0A1A0HHT3"/>
<dbReference type="GO" id="GO:0005666">
    <property type="term" value="C:RNA polymerase III complex"/>
    <property type="evidence" value="ECO:0007669"/>
    <property type="project" value="TreeGrafter"/>
</dbReference>
<dbReference type="InterPro" id="IPR006886">
    <property type="entry name" value="RNA_pol_III_Rpc5"/>
</dbReference>
<feature type="region of interest" description="Disordered" evidence="1">
    <location>
        <begin position="1"/>
        <end position="42"/>
    </location>
</feature>
<dbReference type="Proteomes" id="UP000092555">
    <property type="component" value="Unassembled WGS sequence"/>
</dbReference>
<sequence length="264" mass="28903">MSENNLFVSEDEEMPPVSDHEQEPAQPQPTGPEPEDDDDPIIRSIPLVHGSLPNRQLQSLHVLQFAGRPKAQNFAAGGLKALVKPGSKVVQLQTPMNTEKFYNLGRALELGGHVENLALQGVLTETNGGLYAGRIIDQDGEQKFVLIPLDSTAQLRPLFKYIDDLDSARYQQVRQENSAADPQKLSAVQVLQTASKPGSNPSAEGQLNGGVGSCLRHVKRFNEEEWLSLSWFGGQDSSTEHITRAISNPQADKLEASTVLDEFL</sequence>
<organism evidence="2 3">
    <name type="scientific">Metschnikowia bicuspidata var. bicuspidata NRRL YB-4993</name>
    <dbReference type="NCBI Taxonomy" id="869754"/>
    <lineage>
        <taxon>Eukaryota</taxon>
        <taxon>Fungi</taxon>
        <taxon>Dikarya</taxon>
        <taxon>Ascomycota</taxon>
        <taxon>Saccharomycotina</taxon>
        <taxon>Pichiomycetes</taxon>
        <taxon>Metschnikowiaceae</taxon>
        <taxon>Metschnikowia</taxon>
    </lineage>
</organism>
<evidence type="ECO:0000313" key="3">
    <source>
        <dbReference type="Proteomes" id="UP000092555"/>
    </source>
</evidence>
<name>A0A1A0HHT3_9ASCO</name>
<dbReference type="OrthoDB" id="340681at2759"/>
<evidence type="ECO:0000256" key="1">
    <source>
        <dbReference type="SAM" id="MobiDB-lite"/>
    </source>
</evidence>
<dbReference type="Pfam" id="PF04801">
    <property type="entry name" value="RPC5"/>
    <property type="match status" value="1"/>
</dbReference>
<dbReference type="GO" id="GO:0042797">
    <property type="term" value="P:tRNA transcription by RNA polymerase III"/>
    <property type="evidence" value="ECO:0007669"/>
    <property type="project" value="TreeGrafter"/>
</dbReference>
<proteinExistence type="predicted"/>
<dbReference type="PANTHER" id="PTHR12069:SF0">
    <property type="entry name" value="DNA-DIRECTED RNA POLYMERASE III SUBUNIT RPC5"/>
    <property type="match status" value="1"/>
</dbReference>